<accession>A0A8C2Z1A4</accession>
<reference evidence="1" key="1">
    <citation type="submission" date="2025-08" db="UniProtKB">
        <authorList>
            <consortium name="Ensembl"/>
        </authorList>
    </citation>
    <scope>IDENTIFICATION</scope>
</reference>
<dbReference type="Proteomes" id="UP000694565">
    <property type="component" value="Unplaced"/>
</dbReference>
<organism evidence="1 2">
    <name type="scientific">Cyclopterus lumpus</name>
    <name type="common">Lumpsucker</name>
    <dbReference type="NCBI Taxonomy" id="8103"/>
    <lineage>
        <taxon>Eukaryota</taxon>
        <taxon>Metazoa</taxon>
        <taxon>Chordata</taxon>
        <taxon>Craniata</taxon>
        <taxon>Vertebrata</taxon>
        <taxon>Euteleostomi</taxon>
        <taxon>Actinopterygii</taxon>
        <taxon>Neopterygii</taxon>
        <taxon>Teleostei</taxon>
        <taxon>Neoteleostei</taxon>
        <taxon>Acanthomorphata</taxon>
        <taxon>Eupercaria</taxon>
        <taxon>Perciformes</taxon>
        <taxon>Cottioidei</taxon>
        <taxon>Cottales</taxon>
        <taxon>Cyclopteridae</taxon>
        <taxon>Cyclopterus</taxon>
    </lineage>
</organism>
<evidence type="ECO:0000313" key="1">
    <source>
        <dbReference type="Ensembl" id="ENSCLMP00005012605.1"/>
    </source>
</evidence>
<name>A0A8C2Z1A4_CYCLU</name>
<evidence type="ECO:0000313" key="2">
    <source>
        <dbReference type="Proteomes" id="UP000694565"/>
    </source>
</evidence>
<keyword evidence="2" id="KW-1185">Reference proteome</keyword>
<dbReference type="Ensembl" id="ENSCLMT00005013493.1">
    <property type="protein sequence ID" value="ENSCLMP00005012605.1"/>
    <property type="gene ID" value="ENSCLMG00005006732.1"/>
</dbReference>
<reference evidence="1" key="2">
    <citation type="submission" date="2025-09" db="UniProtKB">
        <authorList>
            <consortium name="Ensembl"/>
        </authorList>
    </citation>
    <scope>IDENTIFICATION</scope>
</reference>
<proteinExistence type="predicted"/>
<protein>
    <submittedName>
        <fullName evidence="1">Uncharacterized protein</fullName>
    </submittedName>
</protein>
<sequence>LQSLSAGAQMLQGEVLVGELVAVDGLPTGSVVVGEVTRGSVTWLVALKEKSQNPLQRCGALCSVRQHLVSLVKLQLASYSFVAQLN</sequence>
<dbReference type="AlphaFoldDB" id="A0A8C2Z1A4"/>